<comment type="caution">
    <text evidence="2">The sequence shown here is derived from an EMBL/GenBank/DDBJ whole genome shotgun (WGS) entry which is preliminary data.</text>
</comment>
<proteinExistence type="predicted"/>
<organism evidence="2">
    <name type="scientific">marine sediment metagenome</name>
    <dbReference type="NCBI Taxonomy" id="412755"/>
    <lineage>
        <taxon>unclassified sequences</taxon>
        <taxon>metagenomes</taxon>
        <taxon>ecological metagenomes</taxon>
    </lineage>
</organism>
<sequence>MHGYPTHTNQVPSAPGFGYYFFVLFFLRRLSAVGVAFLRDTFRFVFFAGGFDVAW</sequence>
<feature type="non-terminal residue" evidence="2">
    <location>
        <position position="55"/>
    </location>
</feature>
<gene>
    <name evidence="2" type="ORF">LCGC14_2712360</name>
</gene>
<keyword evidence="1" id="KW-0472">Membrane</keyword>
<name>A0A0F9BLJ1_9ZZZZ</name>
<accession>A0A0F9BLJ1</accession>
<dbReference type="AlphaFoldDB" id="A0A0F9BLJ1"/>
<reference evidence="2" key="1">
    <citation type="journal article" date="2015" name="Nature">
        <title>Complex archaea that bridge the gap between prokaryotes and eukaryotes.</title>
        <authorList>
            <person name="Spang A."/>
            <person name="Saw J.H."/>
            <person name="Jorgensen S.L."/>
            <person name="Zaremba-Niedzwiedzka K."/>
            <person name="Martijn J."/>
            <person name="Lind A.E."/>
            <person name="van Eijk R."/>
            <person name="Schleper C."/>
            <person name="Guy L."/>
            <person name="Ettema T.J."/>
        </authorList>
    </citation>
    <scope>NUCLEOTIDE SEQUENCE</scope>
</reference>
<evidence type="ECO:0000313" key="2">
    <source>
        <dbReference type="EMBL" id="KKK91499.1"/>
    </source>
</evidence>
<keyword evidence="1" id="KW-0812">Transmembrane</keyword>
<protein>
    <submittedName>
        <fullName evidence="2">Uncharacterized protein</fullName>
    </submittedName>
</protein>
<evidence type="ECO:0000256" key="1">
    <source>
        <dbReference type="SAM" id="Phobius"/>
    </source>
</evidence>
<feature type="transmembrane region" description="Helical" evidence="1">
    <location>
        <begin position="17"/>
        <end position="38"/>
    </location>
</feature>
<dbReference type="EMBL" id="LAZR01048624">
    <property type="protein sequence ID" value="KKK91499.1"/>
    <property type="molecule type" value="Genomic_DNA"/>
</dbReference>
<keyword evidence="1" id="KW-1133">Transmembrane helix</keyword>